<keyword evidence="4" id="KW-1185">Reference proteome</keyword>
<evidence type="ECO:0000259" key="2">
    <source>
        <dbReference type="Pfam" id="PF08327"/>
    </source>
</evidence>
<reference evidence="3 4" key="1">
    <citation type="submission" date="2018-11" db="EMBL/GenBank/DDBJ databases">
        <authorList>
            <person name="Mardanov A.V."/>
            <person name="Ravin N.V."/>
            <person name="Dedysh S.N."/>
        </authorList>
    </citation>
    <scope>NUCLEOTIDE SEQUENCE [LARGE SCALE GENOMIC DNA]</scope>
    <source>
        <strain evidence="3 4">AF10</strain>
    </source>
</reference>
<dbReference type="EMBL" id="RDSM01000002">
    <property type="protein sequence ID" value="RXH56580.1"/>
    <property type="molecule type" value="Genomic_DNA"/>
</dbReference>
<name>A0A4Q0T2E1_9BACT</name>
<dbReference type="SUPFAM" id="SSF55961">
    <property type="entry name" value="Bet v1-like"/>
    <property type="match status" value="1"/>
</dbReference>
<dbReference type="OrthoDB" id="2580049at2"/>
<dbReference type="AlphaFoldDB" id="A0A4Q0T2E1"/>
<dbReference type="Pfam" id="PF08327">
    <property type="entry name" value="AHSA1"/>
    <property type="match status" value="1"/>
</dbReference>
<gene>
    <name evidence="3" type="ORF">GRAN_3437</name>
</gene>
<accession>A0A4Q0T2E1</accession>
<dbReference type="InterPro" id="IPR013538">
    <property type="entry name" value="ASHA1/2-like_C"/>
</dbReference>
<keyword evidence="3" id="KW-0812">Transmembrane</keyword>
<comment type="caution">
    <text evidence="3">The sequence shown here is derived from an EMBL/GenBank/DDBJ whole genome shotgun (WGS) entry which is preliminary data.</text>
</comment>
<sequence length="157" mass="17629">MSQQATLADRELVLVRTLNAPRASVYRAWTEPALLKQWFAPLPYTTPLAELDVRAAGSSVITMRGPDGTDFPNRGVYLEVIPNQRLVFTDAYTTAWEPSEKPFMTVTITLEDDGDKTIYTARVLHWSTADRDMHEKMGFHKGWGQCADQLEAVAAKL</sequence>
<reference evidence="4" key="2">
    <citation type="submission" date="2019-02" db="EMBL/GenBank/DDBJ databases">
        <title>Granulicella sibirica sp. nov., a psychrotolerant acidobacterium isolated from an organic soil layer in forested tundra, West Siberia.</title>
        <authorList>
            <person name="Oshkin I.Y."/>
            <person name="Kulichevskaya I.S."/>
            <person name="Rijpstra W.I.C."/>
            <person name="Sinninghe Damste J.S."/>
            <person name="Rakitin A.L."/>
            <person name="Ravin N.V."/>
            <person name="Dedysh S.N."/>
        </authorList>
    </citation>
    <scope>NUCLEOTIDE SEQUENCE [LARGE SCALE GENOMIC DNA]</scope>
    <source>
        <strain evidence="4">AF10</strain>
    </source>
</reference>
<comment type="similarity">
    <text evidence="1">Belongs to the AHA1 family.</text>
</comment>
<evidence type="ECO:0000256" key="1">
    <source>
        <dbReference type="ARBA" id="ARBA00006817"/>
    </source>
</evidence>
<dbReference type="GO" id="GO:0016740">
    <property type="term" value="F:transferase activity"/>
    <property type="evidence" value="ECO:0007669"/>
    <property type="project" value="UniProtKB-KW"/>
</dbReference>
<keyword evidence="3" id="KW-0472">Membrane</keyword>
<keyword evidence="3" id="KW-0808">Transferase</keyword>
<dbReference type="Gene3D" id="3.30.530.20">
    <property type="match status" value="1"/>
</dbReference>
<evidence type="ECO:0000313" key="4">
    <source>
        <dbReference type="Proteomes" id="UP000289437"/>
    </source>
</evidence>
<dbReference type="RefSeq" id="WP_128914017.1">
    <property type="nucleotide sequence ID" value="NZ_RDSM01000002.1"/>
</dbReference>
<evidence type="ECO:0000313" key="3">
    <source>
        <dbReference type="EMBL" id="RXH56580.1"/>
    </source>
</evidence>
<protein>
    <submittedName>
        <fullName evidence="3">Putative glutathione S-transferase-related transmembrane protein</fullName>
    </submittedName>
</protein>
<dbReference type="Proteomes" id="UP000289437">
    <property type="component" value="Unassembled WGS sequence"/>
</dbReference>
<dbReference type="InterPro" id="IPR023393">
    <property type="entry name" value="START-like_dom_sf"/>
</dbReference>
<proteinExistence type="inferred from homology"/>
<dbReference type="CDD" id="cd08896">
    <property type="entry name" value="SRPBCC_CalC_Aha1-like_3"/>
    <property type="match status" value="1"/>
</dbReference>
<feature type="domain" description="Activator of Hsp90 ATPase homologue 1/2-like C-terminal" evidence="2">
    <location>
        <begin position="19"/>
        <end position="154"/>
    </location>
</feature>
<organism evidence="3 4">
    <name type="scientific">Granulicella sibirica</name>
    <dbReference type="NCBI Taxonomy" id="2479048"/>
    <lineage>
        <taxon>Bacteria</taxon>
        <taxon>Pseudomonadati</taxon>
        <taxon>Acidobacteriota</taxon>
        <taxon>Terriglobia</taxon>
        <taxon>Terriglobales</taxon>
        <taxon>Acidobacteriaceae</taxon>
        <taxon>Granulicella</taxon>
    </lineage>
</organism>